<feature type="region of interest" description="Disordered" evidence="1">
    <location>
        <begin position="292"/>
        <end position="314"/>
    </location>
</feature>
<keyword evidence="3" id="KW-1185">Reference proteome</keyword>
<feature type="region of interest" description="Disordered" evidence="1">
    <location>
        <begin position="1"/>
        <end position="35"/>
    </location>
</feature>
<evidence type="ECO:0000313" key="2">
    <source>
        <dbReference type="EMBL" id="MEV5508884.1"/>
    </source>
</evidence>
<sequence>MAAQHFSPALPTPAPTMANPGYGKRNAPGQSPRTRRDFEHLPAREAALAALIDRLPEGAAMDAKTLAALSPEYGQAACRSALKRLSEAGHVRRITEHLAVEGGRRWVTRTYFSRSARSDAWWQRFLDGDLDAEAEEERPAAPPRAPAGRPARSRAYAALAALGCADSRLSLSAAECAALEPLAAEWLARGADEGQLTTALTAGLPVPVHCAGALVRRRLTDKMPPELPAPELSAARQPLRIMECALCAVPGRPEALPGGLCRDCRGEAPRPQRPDALAEEHVRQRIALLRAGVRDGASRQRHGELRDRPQTARV</sequence>
<protein>
    <recommendedName>
        <fullName evidence="4">MarR family transcriptional regulator</fullName>
    </recommendedName>
</protein>
<dbReference type="EMBL" id="JBFAUK010000017">
    <property type="protein sequence ID" value="MEV5508884.1"/>
    <property type="molecule type" value="Genomic_DNA"/>
</dbReference>
<evidence type="ECO:0008006" key="4">
    <source>
        <dbReference type="Google" id="ProtNLM"/>
    </source>
</evidence>
<accession>A0ABV3K173</accession>
<dbReference type="RefSeq" id="WP_338323681.1">
    <property type="nucleotide sequence ID" value="NZ_JBFAUK010000017.1"/>
</dbReference>
<gene>
    <name evidence="2" type="ORF">AB0L16_20975</name>
</gene>
<proteinExistence type="predicted"/>
<organism evidence="2 3">
    <name type="scientific">Streptomyces orinoci</name>
    <name type="common">Streptoverticillium orinoci</name>
    <dbReference type="NCBI Taxonomy" id="67339"/>
    <lineage>
        <taxon>Bacteria</taxon>
        <taxon>Bacillati</taxon>
        <taxon>Actinomycetota</taxon>
        <taxon>Actinomycetes</taxon>
        <taxon>Kitasatosporales</taxon>
        <taxon>Streptomycetaceae</taxon>
        <taxon>Streptomyces</taxon>
    </lineage>
</organism>
<comment type="caution">
    <text evidence="2">The sequence shown here is derived from an EMBL/GenBank/DDBJ whole genome shotgun (WGS) entry which is preliminary data.</text>
</comment>
<evidence type="ECO:0000256" key="1">
    <source>
        <dbReference type="SAM" id="MobiDB-lite"/>
    </source>
</evidence>
<reference evidence="2 3" key="1">
    <citation type="submission" date="2024-06" db="EMBL/GenBank/DDBJ databases">
        <title>The Natural Products Discovery Center: Release of the First 8490 Sequenced Strains for Exploring Actinobacteria Biosynthetic Diversity.</title>
        <authorList>
            <person name="Kalkreuter E."/>
            <person name="Kautsar S.A."/>
            <person name="Yang D."/>
            <person name="Bader C.D."/>
            <person name="Teijaro C.N."/>
            <person name="Fluegel L."/>
            <person name="Davis C.M."/>
            <person name="Simpson J.R."/>
            <person name="Lauterbach L."/>
            <person name="Steele A.D."/>
            <person name="Gui C."/>
            <person name="Meng S."/>
            <person name="Li G."/>
            <person name="Viehrig K."/>
            <person name="Ye F."/>
            <person name="Su P."/>
            <person name="Kiefer A.F."/>
            <person name="Nichols A."/>
            <person name="Cepeda A.J."/>
            <person name="Yan W."/>
            <person name="Fan B."/>
            <person name="Jiang Y."/>
            <person name="Adhikari A."/>
            <person name="Zheng C.-J."/>
            <person name="Schuster L."/>
            <person name="Cowan T.M."/>
            <person name="Smanski M.J."/>
            <person name="Chevrette M.G."/>
            <person name="De Carvalho L.P.S."/>
            <person name="Shen B."/>
        </authorList>
    </citation>
    <scope>NUCLEOTIDE SEQUENCE [LARGE SCALE GENOMIC DNA]</scope>
    <source>
        <strain evidence="2 3">NPDC052347</strain>
    </source>
</reference>
<dbReference type="Proteomes" id="UP001552594">
    <property type="component" value="Unassembled WGS sequence"/>
</dbReference>
<name>A0ABV3K173_STRON</name>
<evidence type="ECO:0000313" key="3">
    <source>
        <dbReference type="Proteomes" id="UP001552594"/>
    </source>
</evidence>